<dbReference type="Proteomes" id="UP000622017">
    <property type="component" value="Unassembled WGS sequence"/>
</dbReference>
<evidence type="ECO:0000313" key="3">
    <source>
        <dbReference type="EMBL" id="MBC6612212.1"/>
    </source>
</evidence>
<reference evidence="3 4" key="1">
    <citation type="submission" date="2020-08" db="EMBL/GenBank/DDBJ databases">
        <title>Hymenobacter sp.</title>
        <authorList>
            <person name="Kim M.K."/>
        </authorList>
    </citation>
    <scope>NUCLEOTIDE SEQUENCE [LARGE SCALE GENOMIC DNA]</scope>
    <source>
        <strain evidence="3 4">BT507</strain>
    </source>
</reference>
<evidence type="ECO:0000259" key="2">
    <source>
        <dbReference type="Pfam" id="PF18962"/>
    </source>
</evidence>
<feature type="domain" description="Secretion system C-terminal sorting" evidence="2">
    <location>
        <begin position="245"/>
        <end position="322"/>
    </location>
</feature>
<feature type="signal peptide" evidence="1">
    <location>
        <begin position="1"/>
        <end position="21"/>
    </location>
</feature>
<feature type="chain" id="PRO_5047445257" evidence="1">
    <location>
        <begin position="22"/>
        <end position="324"/>
    </location>
</feature>
<comment type="caution">
    <text evidence="3">The sequence shown here is derived from an EMBL/GenBank/DDBJ whole genome shotgun (WGS) entry which is preliminary data.</text>
</comment>
<evidence type="ECO:0000313" key="4">
    <source>
        <dbReference type="Proteomes" id="UP000622017"/>
    </source>
</evidence>
<gene>
    <name evidence="3" type="ORF">H8B15_14885</name>
</gene>
<sequence length="324" mass="33898">MKTFLPFLPLALGLTLGQASAQTISNGTLDTWATRNNVEAPTNWLNTDDAVAAAPFGALFPTRLQTGTVTKSTDFQQGTFAARLESKTVNVPILGNIVAPGILALGNKPSANSDYPGGLPFTGRPASMQFYYKLAGTYIANDKPTAGVQLTRTVNGKQEPIASGMLIFTTSADSYTLATVPLVYTSSAAPDSIHIAFASGSNVSITTVPPTSSLTAGTTLLIDNVTMVGVATANRMALDTRSLTVYPNPSTSGVFALQADEPALRAAPYSVLDVTGRVVRRAAAAPATTAPRTIDLRGQAAGLYTLRLDTSDGRTVVQKLVVKW</sequence>
<dbReference type="InterPro" id="IPR026444">
    <property type="entry name" value="Secre_tail"/>
</dbReference>
<evidence type="ECO:0000256" key="1">
    <source>
        <dbReference type="SAM" id="SignalP"/>
    </source>
</evidence>
<dbReference type="RefSeq" id="WP_187320466.1">
    <property type="nucleotide sequence ID" value="NZ_JACSCY010000012.1"/>
</dbReference>
<dbReference type="InterPro" id="IPR038653">
    <property type="entry name" value="Put_CMD_sf"/>
</dbReference>
<organism evidence="3 4">
    <name type="scientific">Hymenobacter citatus</name>
    <dbReference type="NCBI Taxonomy" id="2763506"/>
    <lineage>
        <taxon>Bacteria</taxon>
        <taxon>Pseudomonadati</taxon>
        <taxon>Bacteroidota</taxon>
        <taxon>Cytophagia</taxon>
        <taxon>Cytophagales</taxon>
        <taxon>Hymenobacteraceae</taxon>
        <taxon>Hymenobacter</taxon>
    </lineage>
</organism>
<dbReference type="EMBL" id="JACSCY010000012">
    <property type="protein sequence ID" value="MBC6612212.1"/>
    <property type="molecule type" value="Genomic_DNA"/>
</dbReference>
<dbReference type="Gene3D" id="2.60.120.890">
    <property type="entry name" value="BT2081, beta-jelly-roll domain"/>
    <property type="match status" value="1"/>
</dbReference>
<keyword evidence="4" id="KW-1185">Reference proteome</keyword>
<dbReference type="Pfam" id="PF18962">
    <property type="entry name" value="Por_Secre_tail"/>
    <property type="match status" value="1"/>
</dbReference>
<protein>
    <submittedName>
        <fullName evidence="3">T9SS type A sorting domain-containing protein</fullName>
    </submittedName>
</protein>
<keyword evidence="1" id="KW-0732">Signal</keyword>
<dbReference type="NCBIfam" id="TIGR04183">
    <property type="entry name" value="Por_Secre_tail"/>
    <property type="match status" value="1"/>
</dbReference>
<accession>A0ABR7MMA2</accession>
<proteinExistence type="predicted"/>
<name>A0ABR7MMA2_9BACT</name>